<evidence type="ECO:0000313" key="30">
    <source>
        <dbReference type="Proteomes" id="UP000534496"/>
    </source>
</evidence>
<dbReference type="Proteomes" id="UP001179946">
    <property type="component" value="Chromosome"/>
</dbReference>
<proteinExistence type="predicted"/>
<reference evidence="16 25" key="10">
    <citation type="submission" date="2019-12" db="EMBL/GenBank/DDBJ databases">
        <title>Enteriobacteria Tanzani isolates_10434.</title>
        <authorList>
            <person name="Subbiah M."/>
            <person name="Call D."/>
        </authorList>
    </citation>
    <scope>NUCLEOTIDE SEQUENCE [LARGE SCALE GENOMIC DNA]</scope>
    <source>
        <strain evidence="16 25">10434wG3</strain>
    </source>
</reference>
<evidence type="ECO:0000313" key="21">
    <source>
        <dbReference type="EMBL" id="WWX69671.1"/>
    </source>
</evidence>
<dbReference type="Proteomes" id="UP000840371">
    <property type="component" value="Unassembled WGS sequence"/>
</dbReference>
<reference evidence="17 23" key="8">
    <citation type="submission" date="2019-01" db="EMBL/GenBank/DDBJ databases">
        <title>Genomic analysis of febrile catheter-associated UTI E. coli isolates.</title>
        <authorList>
            <person name="Potter R."/>
            <person name="Zou Z."/>
            <person name="Henderson J."/>
            <person name="Dantas G."/>
        </authorList>
    </citation>
    <scope>NUCLEOTIDE SEQUENCE [LARGE SCALE GENOMIC DNA]</scope>
    <source>
        <strain evidence="17 23">29_CAASB</strain>
    </source>
</reference>
<evidence type="ECO:0000313" key="18">
    <source>
        <dbReference type="EMBL" id="WHI00131.1"/>
    </source>
</evidence>
<reference evidence="21" key="14">
    <citation type="submission" date="2024-03" db="EMBL/GenBank/DDBJ databases">
        <title>Epithelial relay of microbial signals coordinates intestinal macrophage supported barrier repair.</title>
        <authorList>
            <person name="Tsai M.T."/>
        </authorList>
    </citation>
    <scope>NUCLEOTIDE SEQUENCE</scope>
    <source>
        <strain evidence="21">MS 21-1</strain>
    </source>
</reference>
<evidence type="ECO:0000313" key="16">
    <source>
        <dbReference type="EMBL" id="MXJ07159.1"/>
    </source>
</evidence>
<dbReference type="Proteomes" id="UP000885382">
    <property type="component" value="Unassembled WGS sequence"/>
</dbReference>
<evidence type="ECO:0000313" key="5">
    <source>
        <dbReference type="EMBL" id="EFH6093470.1"/>
    </source>
</evidence>
<dbReference type="EMBL" id="SCJN01000059">
    <property type="protein sequence ID" value="RXD16596.1"/>
    <property type="molecule type" value="Genomic_DNA"/>
</dbReference>
<dbReference type="Proteomes" id="UP001383096">
    <property type="component" value="Chromosome"/>
</dbReference>
<dbReference type="EMBL" id="DABHXT010000026">
    <property type="protein sequence ID" value="HAJ5959746.1"/>
    <property type="molecule type" value="Genomic_DNA"/>
</dbReference>
<evidence type="ECO:0000313" key="17">
    <source>
        <dbReference type="EMBL" id="RXD16596.1"/>
    </source>
</evidence>
<dbReference type="Pfam" id="PF05939">
    <property type="entry name" value="Phage_min_tail"/>
    <property type="match status" value="1"/>
</dbReference>
<dbReference type="EMBL" id="AAVQAW010000001">
    <property type="protein sequence ID" value="EGD0646417.1"/>
    <property type="molecule type" value="Genomic_DNA"/>
</dbReference>
<dbReference type="EMBL" id="AASWKH010000001">
    <property type="protein sequence ID" value="EFH6093470.1"/>
    <property type="molecule type" value="Genomic_DNA"/>
</dbReference>
<evidence type="ECO:0000313" key="8">
    <source>
        <dbReference type="EMBL" id="HAH7770973.1"/>
    </source>
</evidence>
<dbReference type="EMBL" id="DABCJL010000013">
    <property type="protein sequence ID" value="HAH7770973.1"/>
    <property type="molecule type" value="Genomic_DNA"/>
</dbReference>
<dbReference type="EMBL" id="WCEW01000127">
    <property type="protein sequence ID" value="MTE92617.1"/>
    <property type="molecule type" value="Genomic_DNA"/>
</dbReference>
<evidence type="ECO:0000313" key="9">
    <source>
        <dbReference type="EMBL" id="HAJ5151389.1"/>
    </source>
</evidence>
<dbReference type="Proteomes" id="UP000359125">
    <property type="component" value="Unassembled WGS sequence"/>
</dbReference>
<dbReference type="RefSeq" id="WP_001330090.1">
    <property type="nucleotide sequence ID" value="NZ_AP017610.1"/>
</dbReference>
<evidence type="ECO:0000313" key="10">
    <source>
        <dbReference type="EMBL" id="HAJ5959746.1"/>
    </source>
</evidence>
<dbReference type="Proteomes" id="UP000630371">
    <property type="component" value="Unassembled WGS sequence"/>
</dbReference>
<dbReference type="EMBL" id="RTJF01000061">
    <property type="protein sequence ID" value="MJL96272.1"/>
    <property type="molecule type" value="Genomic_DNA"/>
</dbReference>
<reference evidence="11 22" key="4">
    <citation type="submission" date="2018-10" db="EMBL/GenBank/DDBJ databases">
        <authorList>
            <consortium name="NARMS: The National Antimicrobial Resistance Monitoring System"/>
        </authorList>
    </citation>
    <scope>NUCLEOTIDE SEQUENCE [LARGE SCALE GENOMIC DNA]</scope>
    <source>
        <strain evidence="11 22">CVM N17EC0276</strain>
        <strain evidence="3 32">CVM N19EC0130</strain>
        <strain evidence="2 30">CVM N19EC0189</strain>
        <strain evidence="5 28">CVM N19EC0510</strain>
    </source>
</reference>
<reference evidence="15 27" key="9">
    <citation type="submission" date="2019-10" db="EMBL/GenBank/DDBJ databases">
        <title>Comparative genomic analysis of antimicrobial resistant Escherichia coli of diverse origin.</title>
        <authorList>
            <person name="Ghatak S."/>
            <person name="Milton A.P."/>
            <person name="Rhetso K."/>
            <person name="Purkait D."/>
            <person name="Das S."/>
            <person name="Puro K.-U."/>
            <person name="Shakuntala I."/>
            <person name="Sen A."/>
            <person name="Sanjukta R."/>
            <person name="Priya G.B."/>
            <person name="Mawlong M."/>
            <person name="Lyngdoh V."/>
            <person name="Rynghang J."/>
            <person name="Mawphlang B.L."/>
        </authorList>
    </citation>
    <scope>NUCLEOTIDE SEQUENCE [LARGE SCALE GENOMIC DNA]</scope>
    <source>
        <strain evidence="15 27">SE161</strain>
    </source>
</reference>
<dbReference type="EMBL" id="CP107128">
    <property type="protein sequence ID" value="WLM93961.1"/>
    <property type="molecule type" value="Genomic_DNA"/>
</dbReference>
<evidence type="ECO:0000313" key="13">
    <source>
        <dbReference type="EMBL" id="MQK26565.1"/>
    </source>
</evidence>
<dbReference type="EMBL" id="AASCBU010000035">
    <property type="protein sequence ID" value="EFA8786767.1"/>
    <property type="molecule type" value="Genomic_DNA"/>
</dbReference>
<dbReference type="Proteomes" id="UP000543424">
    <property type="component" value="Unassembled WGS sequence"/>
</dbReference>
<evidence type="ECO:0000313" key="28">
    <source>
        <dbReference type="Proteomes" id="UP000531463"/>
    </source>
</evidence>
<evidence type="ECO:0000313" key="22">
    <source>
        <dbReference type="Proteomes" id="UP000271175"/>
    </source>
</evidence>
<reference evidence="10" key="5">
    <citation type="submission" date="2018-12" db="EMBL/GenBank/DDBJ databases">
        <authorList>
            <consortium name="NCBI Pathogen Detection Project"/>
        </authorList>
    </citation>
    <scope>NUCLEOTIDE SEQUENCE</scope>
    <source>
        <strain evidence="8">C0382</strain>
        <strain evidence="9">Ecoli[ST-219]</strain>
        <strain evidence="10">EuSCAPE_DE065</strain>
    </source>
</reference>
<reference evidence="13 24" key="6">
    <citation type="journal article" date="2019" name="Environ. Health Perspect.">
        <title>Inter-host Transmission of Carbapenemase-Producing Escherichia coli among Humans and Backyard Animals.</title>
        <authorList>
            <person name="Li J."/>
            <person name="Bi Z."/>
            <person name="Ma S."/>
            <person name="Chen B."/>
            <person name="Cai C."/>
            <person name="He J."/>
            <person name="Schwarz S."/>
            <person name="Sun C."/>
            <person name="Zhou Y."/>
            <person name="Yin J."/>
            <person name="Hulth A."/>
            <person name="Wang Y."/>
            <person name="Shen Z."/>
            <person name="Wang S."/>
            <person name="Wu C."/>
            <person name="Nilsson L.E."/>
            <person name="Walsh T.R."/>
            <person name="Borjesson S."/>
            <person name="Shen J."/>
            <person name="Sun Q."/>
            <person name="Wang Y."/>
        </authorList>
    </citation>
    <scope>NUCLEOTIDE SEQUENCE [LARGE SCALE GENOMIC DNA]</scope>
    <source>
        <strain evidence="13 24">A016f</strain>
    </source>
</reference>
<evidence type="ECO:0000313" key="11">
    <source>
        <dbReference type="EMBL" id="MIB63733.1"/>
    </source>
</evidence>
<reference evidence="20" key="13">
    <citation type="journal article" date="2023" name="Microorganisms">
        <title>Comparative Genomic Analysis of ST131 Subclade C2 of ESBL-Producing E. coli Isolates from Patients with Recurrent and Sporadic Urinary Tract Infections.</title>
        <authorList>
            <person name="Jaen-Luchoro D."/>
            <person name="Kahnamouei A."/>
            <person name="Yazdanshenas S."/>
            <person name="Lindblom A."/>
            <person name="Samuelsson E."/>
            <person name="Ahren C."/>
            <person name="Karami N."/>
        </authorList>
    </citation>
    <scope>NUCLEOTIDE SEQUENCE</scope>
    <source>
        <strain evidence="20">S7</strain>
    </source>
</reference>
<dbReference type="EMBL" id="AATJKW010000021">
    <property type="protein sequence ID" value="EFL9838257.1"/>
    <property type="molecule type" value="Genomic_DNA"/>
</dbReference>
<evidence type="ECO:0000313" key="6">
    <source>
        <dbReference type="EMBL" id="EFL9838257.1"/>
    </source>
</evidence>
<evidence type="ECO:0000313" key="4">
    <source>
        <dbReference type="EMBL" id="EFH5895691.1"/>
    </source>
</evidence>
<evidence type="ECO:0000313" key="19">
    <source>
        <dbReference type="EMBL" id="WHI03112.1"/>
    </source>
</evidence>
<evidence type="ECO:0000313" key="33">
    <source>
        <dbReference type="Proteomes" id="UP000567387"/>
    </source>
</evidence>
<gene>
    <name evidence="7" type="ORF">B6R31_000032</name>
    <name evidence="1" type="ORF">C2R31_004704</name>
    <name evidence="11" type="ORF">D9E49_25685</name>
    <name evidence="12" type="ORF">DNX30_26895</name>
    <name evidence="14" type="ORF">E4K51_18760</name>
    <name evidence="13" type="ORF">EIZ93_20115</name>
    <name evidence="6" type="ORF">EN85_003281</name>
    <name evidence="17" type="ORF">EPS76_09780</name>
    <name evidence="3" type="ORF">F9413_09130</name>
    <name evidence="2" type="ORF">F9461_27215</name>
    <name evidence="15" type="ORF">F9B07_28570</name>
    <name evidence="5" type="ORF">GAI89_02205</name>
    <name evidence="4" type="ORF">GOP25_26575</name>
    <name evidence="16" type="ORF">GRW24_01410</name>
    <name evidence="8" type="ORF">HIE29_004485</name>
    <name evidence="9" type="ORF">HLZ50_15310</name>
    <name evidence="10" type="ORF">HMV95_15950</name>
    <name evidence="20" type="ORF">OGM49_14540</name>
    <name evidence="19" type="ORF">QDW62_06080</name>
    <name evidence="18" type="ORF">QDW62_15345</name>
    <name evidence="21" type="ORF">V9Z47_16070</name>
</gene>
<dbReference type="EMBL" id="DABGKZ010000022">
    <property type="protein sequence ID" value="HAJ5151389.1"/>
    <property type="molecule type" value="Genomic_DNA"/>
</dbReference>
<dbReference type="EMBL" id="CP146670">
    <property type="protein sequence ID" value="WWX69671.1"/>
    <property type="molecule type" value="Genomic_DNA"/>
</dbReference>
<evidence type="ECO:0000313" key="12">
    <source>
        <dbReference type="EMBL" id="MJL96272.1"/>
    </source>
</evidence>
<evidence type="ECO:0000313" key="24">
    <source>
        <dbReference type="Proteomes" id="UP000359125"/>
    </source>
</evidence>
<accession>A0A1Y2ZQB9</accession>
<dbReference type="Proteomes" id="UP000543257">
    <property type="component" value="Unassembled WGS sequence"/>
</dbReference>
<dbReference type="EMBL" id="CP122634">
    <property type="protein sequence ID" value="WHI03112.1"/>
    <property type="molecule type" value="Genomic_DNA"/>
</dbReference>
<organism evidence="11 22">
    <name type="scientific">Escherichia coli</name>
    <dbReference type="NCBI Taxonomy" id="562"/>
    <lineage>
        <taxon>Bacteria</taxon>
        <taxon>Pseudomonadati</taxon>
        <taxon>Pseudomonadota</taxon>
        <taxon>Gammaproteobacteria</taxon>
        <taxon>Enterobacterales</taxon>
        <taxon>Enterobacteriaceae</taxon>
        <taxon>Escherichia</taxon>
    </lineage>
</organism>
<reference evidence="1 33" key="3">
    <citation type="submission" date="2018-08" db="EMBL/GenBank/DDBJ databases">
        <authorList>
            <consortium name="PulseNet: The National Subtyping Network for Foodborne Disease Surveillance"/>
            <person name="Tarr C.L."/>
            <person name="Trees E."/>
            <person name="Katz L.S."/>
            <person name="Carleton-Romer H.A."/>
            <person name="Stroika S."/>
            <person name="Kucerova Z."/>
            <person name="Roache K.F."/>
            <person name="Sabol A.L."/>
            <person name="Besser J."/>
            <person name="Gerner-Smidt P."/>
        </authorList>
    </citation>
    <scope>NUCLEOTIDE SEQUENCE [LARGE SCALE GENOMIC DNA]</scope>
    <source>
        <strain evidence="1 33">PNUSAE011918</strain>
    </source>
</reference>
<dbReference type="Proteomes" id="UP000486847">
    <property type="component" value="Unassembled WGS sequence"/>
</dbReference>
<evidence type="ECO:0000313" key="20">
    <source>
        <dbReference type="EMBL" id="WLM93961.1"/>
    </source>
</evidence>
<evidence type="ECO:0000313" key="14">
    <source>
        <dbReference type="EMBL" id="MQS32158.1"/>
    </source>
</evidence>
<dbReference type="Proteomes" id="UP000271175">
    <property type="component" value="Unassembled WGS sequence"/>
</dbReference>
<evidence type="ECO:0000313" key="23">
    <source>
        <dbReference type="Proteomes" id="UP000288730"/>
    </source>
</evidence>
<dbReference type="Proteomes" id="UP000567387">
    <property type="component" value="Unassembled WGS sequence"/>
</dbReference>
<evidence type="ECO:0000313" key="26">
    <source>
        <dbReference type="Proteomes" id="UP000460351"/>
    </source>
</evidence>
<dbReference type="Proteomes" id="UP001180189">
    <property type="component" value="Chromosome"/>
</dbReference>
<reference evidence="14 26" key="7">
    <citation type="journal article" date="2019" name="Microorganisms">
        <title>Characteristics of Carbapenem-Resistant and Colistin-Resistant Escherichia coli Co-Producing NDM-1 and MCR-1 from Pig Farms in China.</title>
        <authorList>
            <person name="Peng Z."/>
            <person name="Li X."/>
            <person name="Hu Z."/>
            <person name="Li Z."/>
            <person name="Lv Y."/>
            <person name="Lei M."/>
            <person name="Wu B."/>
            <person name="Chen H."/>
            <person name="Wang X."/>
        </authorList>
    </citation>
    <scope>NUCLEOTIDE SEQUENCE [LARGE SCALE GENOMIC DNA]</scope>
    <source>
        <strain evidence="14 26">RXD010</strain>
    </source>
</reference>
<reference evidence="12" key="2">
    <citation type="submission" date="2018-06" db="EMBL/GenBank/DDBJ databases">
        <authorList>
            <person name="Ashton P.M."/>
            <person name="Dallman T."/>
            <person name="Nair S."/>
            <person name="De Pinna E."/>
            <person name="Peters T."/>
            <person name="Grant K."/>
        </authorList>
    </citation>
    <scope>NUCLEOTIDE SEQUENCE [LARGE SCALE GENOMIC DNA]</scope>
    <source>
        <strain evidence="12">462023</strain>
    </source>
</reference>
<evidence type="ECO:0000313" key="25">
    <source>
        <dbReference type="Proteomes" id="UP000447081"/>
    </source>
</evidence>
<evidence type="ECO:0000313" key="27">
    <source>
        <dbReference type="Proteomes" id="UP000486847"/>
    </source>
</evidence>
<reference evidence="4 29" key="11">
    <citation type="submission" date="2019-12" db="EMBL/GenBank/DDBJ databases">
        <authorList>
            <consortium name="GenomeTrakr network: Whole genome sequencing for foodborne pathogen traceback"/>
        </authorList>
    </citation>
    <scope>NUCLEOTIDE SEQUENCE [LARGE SCALE GENOMIC DNA]</scope>
    <source>
        <strain evidence="6 31">AZ-TG73583</strain>
        <strain evidence="7">NC_STEC178</strain>
        <strain evidence="4 29">PSU-2243</strain>
    </source>
</reference>
<reference evidence="8" key="1">
    <citation type="journal article" date="2018" name="Genome Biol.">
        <title>SKESA: strategic k-mer extension for scrupulous assemblies.</title>
        <authorList>
            <person name="Souvorov A."/>
            <person name="Agarwala R."/>
            <person name="Lipman D.J."/>
        </authorList>
    </citation>
    <scope>NUCLEOTIDE SEQUENCE [LARGE SCALE GENOMIC DNA]</scope>
    <source>
        <strain evidence="8">C0382</strain>
        <strain evidence="9">Ecoli[ST-219]</strain>
        <strain>ecoli[ST-219]</strain>
        <strain evidence="10">EuSCAPE_DE065</strain>
    </source>
</reference>
<dbReference type="EMBL" id="AASVQO010000053">
    <property type="protein sequence ID" value="EFH3676807.1"/>
    <property type="molecule type" value="Genomic_DNA"/>
</dbReference>
<dbReference type="Proteomes" id="UP000447081">
    <property type="component" value="Unassembled WGS sequence"/>
</dbReference>
<dbReference type="Proteomes" id="UP000460351">
    <property type="component" value="Unassembled WGS sequence"/>
</dbReference>
<dbReference type="EMBL" id="SQQU01000027">
    <property type="protein sequence ID" value="MQS32158.1"/>
    <property type="molecule type" value="Genomic_DNA"/>
</dbReference>
<dbReference type="InterPro" id="IPR010265">
    <property type="entry name" value="Phage_lambda_TipM"/>
</dbReference>
<evidence type="ECO:0000313" key="15">
    <source>
        <dbReference type="EMBL" id="MTE92617.1"/>
    </source>
</evidence>
<dbReference type="EMBL" id="AASWBF010000010">
    <property type="protein sequence ID" value="EFH4960689.1"/>
    <property type="molecule type" value="Genomic_DNA"/>
</dbReference>
<dbReference type="EMBL" id="AASWIS010000077">
    <property type="protein sequence ID" value="EFH5895691.1"/>
    <property type="molecule type" value="Genomic_DNA"/>
</dbReference>
<dbReference type="EMBL" id="RYCF01000098">
    <property type="protein sequence ID" value="MQK26565.1"/>
    <property type="molecule type" value="Genomic_DNA"/>
</dbReference>
<evidence type="ECO:0000313" key="7">
    <source>
        <dbReference type="EMBL" id="EGD0646417.1"/>
    </source>
</evidence>
<dbReference type="AlphaFoldDB" id="A0A1Y2ZQB9"/>
<dbReference type="EMBL" id="WUIG01000006">
    <property type="protein sequence ID" value="MXJ07159.1"/>
    <property type="molecule type" value="Genomic_DNA"/>
</dbReference>
<evidence type="ECO:0000313" key="2">
    <source>
        <dbReference type="EMBL" id="EFH3676807.1"/>
    </source>
</evidence>
<protein>
    <submittedName>
        <fullName evidence="11">Phage tail protein</fullName>
    </submittedName>
</protein>
<dbReference type="Proteomes" id="UP000531813">
    <property type="component" value="Unassembled WGS sequence"/>
</dbReference>
<dbReference type="Proteomes" id="UP000843571">
    <property type="component" value="Unassembled WGS sequence"/>
</dbReference>
<evidence type="ECO:0000313" key="1">
    <source>
        <dbReference type="EMBL" id="EFA8786767.1"/>
    </source>
</evidence>
<reference evidence="18" key="12">
    <citation type="journal article" date="2023" name="Front. Microbiol.">
        <title>Virotyping and genetic antimicrobial susceptibility testing of porcine ETEC/STEC strains and associated plasmid types.</title>
        <authorList>
            <person name="Vereecke N."/>
            <person name="Van Hoorde S."/>
            <person name="Sperling D."/>
            <person name="Theuns S."/>
            <person name="Devriendt B."/>
            <person name="Cox E."/>
        </authorList>
    </citation>
    <scope>NUCLEOTIDE SEQUENCE</scope>
    <source>
        <strain evidence="18">ETEC4085</strain>
    </source>
</reference>
<dbReference type="EMBL" id="CP122634">
    <property type="protein sequence ID" value="WHI00131.1"/>
    <property type="molecule type" value="Genomic_DNA"/>
</dbReference>
<dbReference type="EMBL" id="ROAL01000044">
    <property type="protein sequence ID" value="MIB63733.1"/>
    <property type="molecule type" value="Genomic_DNA"/>
</dbReference>
<evidence type="ECO:0000313" key="29">
    <source>
        <dbReference type="Proteomes" id="UP000531813"/>
    </source>
</evidence>
<dbReference type="Proteomes" id="UP000288730">
    <property type="component" value="Unassembled WGS sequence"/>
</dbReference>
<name>A0A1Y2ZQB9_ECOLX</name>
<evidence type="ECO:0000313" key="32">
    <source>
        <dbReference type="Proteomes" id="UP000543424"/>
    </source>
</evidence>
<dbReference type="Proteomes" id="UP000531463">
    <property type="component" value="Unassembled WGS sequence"/>
</dbReference>
<evidence type="ECO:0000313" key="31">
    <source>
        <dbReference type="Proteomes" id="UP000543257"/>
    </source>
</evidence>
<evidence type="ECO:0000313" key="3">
    <source>
        <dbReference type="EMBL" id="EFH4960689.1"/>
    </source>
</evidence>
<dbReference type="Proteomes" id="UP000846355">
    <property type="component" value="Unassembled WGS sequence"/>
</dbReference>
<sequence>MEDCTVPEPEVFNWIPREGMETTRKPSVITVKFGDGYEQRRAGGLNADLKTFKPVFRVTDEYSRAALDSFLSRHAGIRAFLWRPPKHNRTVRVVCREWSISDNAMYTDFNCTFEEVTH</sequence>
<dbReference type="Proteomes" id="UP000534496">
    <property type="component" value="Unassembled WGS sequence"/>
</dbReference>